<dbReference type="PANTHER" id="PTHR33841:SF1">
    <property type="entry name" value="DNA METHYLTRANSFERASE A"/>
    <property type="match status" value="1"/>
</dbReference>
<evidence type="ECO:0000313" key="8">
    <source>
        <dbReference type="EMBL" id="EPZ14969.1"/>
    </source>
</evidence>
<evidence type="ECO:0000256" key="1">
    <source>
        <dbReference type="ARBA" id="ARBA00011900"/>
    </source>
</evidence>
<proteinExistence type="predicted"/>
<dbReference type="GO" id="GO:0032259">
    <property type="term" value="P:methylation"/>
    <property type="evidence" value="ECO:0007669"/>
    <property type="project" value="UniProtKB-KW"/>
</dbReference>
<dbReference type="NCBIfam" id="NF033451">
    <property type="entry name" value="BREX_2_MTaseX"/>
    <property type="match status" value="1"/>
</dbReference>
<sequence>MIHAPQLLTDLTRQLKRLEDDLRARIAELPALDAALRAEWHAARDADRCAEAFESWVDQVITQAGVHWLLSCVFLRFIEDNQLVDRPWLSGTPESGRLALARDRHEAYFRAQPLESDRDYLLAAFREAGTLHGLQTFFLDAHNPVFRLAISGDAAMALRQFWQAVDPASGALVHDFTDPEWDTRFLGDLYQDLSEASRKRYALLQTPEFVEEFILDRTLTPAIREFGHQSVRMIDPTCGSGHFLLGGFHRLVAQWQRHEPGRNPRDIAQKALAAVAGVDLNPFAVAIARFRLLVAALKVCEVQRLADAPNLRLQVAIGDSLLHGPRFGFKETEDMFQRADDYADTGLAHAFASEDLAEVQKILGRQYHAVVGNPPYIVVKDAALNQAYRRRYDSCHRQYSLGCPFTERFFELAQTGRDGQGEAAKAGFVGLITANSFMKREFGAKLIEQVLPALDLTHVIDTSGAYIPGHGTPTVILFGRHRPPVAGEVRTVMGIKGEPSTPADPARGQVWSAIVGQVDVAGSESDFVSVTDTPRATFGKHPWSVGGGGAAELRDALDAERETLRGAGCDLGYLVITGEDNCLMLHRSAVSRLRFTHVRAIGEGDAVRDWGVESNLCVMWPYDLFGNDLTDEDVAGHVACLWPYRSSLKDRKAFGVPVEQKGLRWWDLREVYRARLDRPLTITFAEVATHNHFVLDRGGKVFKQTAPVIKLPAEATEDEHLGLLGLLNSSVACFWFQQVCHNKGGPGGGSSKDEKWHDFYAFNSTKVAEFPLVEEHPVGWARRLDVLAQALSEASPENLLRKTDEEGARLTRAMLDEARARSASIKAQMVAAQEELDWHCYRLYALLTDTLETASPPEVRCGERAFEIVMARRLQSGALQTRWFEWLGIEPVTAIPSHWPSDYRALVQKRIELIESDRNVGLVESPNCKRRWESVSWDDQEKAALRDWLLARLESARYWPQGAGRADAAGAAGGAGEPVQLSSINRLADAARLDADFMHIAALYTGRADFDVTRLVNDLVAAESVPFLPVLRYTETGLRKRAQWEDCWALQRREDAIDAELEHGAAVRREELLAVVRKERDGGDPDAEGLRWVEDTLAEELAQTKAERKAAEVGRIPVPPKYQSKDFQKTDFWRLRGGLDVPKERWVSYPGCERGADGSLPIVWAGCDHLQRATALAGYYLDMKDSEGWTSERLLPLLAGLLELLPWLKQWHNALDPHFGERMGDYYDGFVRDEAKAVGVTLEALRAWKPVVTAARRGRRRNVS</sequence>
<dbReference type="AlphaFoldDB" id="T0AQ56"/>
<dbReference type="Gene3D" id="3.40.50.150">
    <property type="entry name" value="Vaccinia Virus protein VP39"/>
    <property type="match status" value="1"/>
</dbReference>
<evidence type="ECO:0000256" key="5">
    <source>
        <dbReference type="ARBA" id="ARBA00047942"/>
    </source>
</evidence>
<dbReference type="EMBL" id="ATJV01000066">
    <property type="protein sequence ID" value="EPZ14969.1"/>
    <property type="molecule type" value="Genomic_DNA"/>
</dbReference>
<dbReference type="InterPro" id="IPR002052">
    <property type="entry name" value="DNA_methylase_N6_adenine_CS"/>
</dbReference>
<comment type="caution">
    <text evidence="8">The sequence shown here is derived from an EMBL/GenBank/DDBJ whole genome shotgun (WGS) entry which is preliminary data.</text>
</comment>
<protein>
    <recommendedName>
        <fullName evidence="1">site-specific DNA-methyltransferase (adenine-specific)</fullName>
        <ecNumber evidence="1">2.1.1.72</ecNumber>
    </recommendedName>
</protein>
<dbReference type="REBASE" id="122429">
    <property type="entry name" value="Tte58ORF17460P"/>
</dbReference>
<dbReference type="PATRIC" id="fig|1348657.5.peg.2577"/>
<dbReference type="GO" id="GO:0009007">
    <property type="term" value="F:site-specific DNA-methyltransferase (adenine-specific) activity"/>
    <property type="evidence" value="ECO:0007669"/>
    <property type="project" value="UniProtKB-EC"/>
</dbReference>
<dbReference type="InterPro" id="IPR011639">
    <property type="entry name" value="MethylTrfase_TaqI-like_dom"/>
</dbReference>
<dbReference type="GO" id="GO:0006304">
    <property type="term" value="P:DNA modification"/>
    <property type="evidence" value="ECO:0007669"/>
    <property type="project" value="InterPro"/>
</dbReference>
<evidence type="ECO:0000256" key="3">
    <source>
        <dbReference type="ARBA" id="ARBA00022679"/>
    </source>
</evidence>
<evidence type="ECO:0000256" key="4">
    <source>
        <dbReference type="ARBA" id="ARBA00022691"/>
    </source>
</evidence>
<feature type="domain" description="Type II methyltransferase M.TaqI-like" evidence="6">
    <location>
        <begin position="275"/>
        <end position="462"/>
    </location>
</feature>
<feature type="domain" description="DUF7008" evidence="7">
    <location>
        <begin position="829"/>
        <end position="1260"/>
    </location>
</feature>
<name>T0AQ56_9RHOO</name>
<dbReference type="OrthoDB" id="9784823at2"/>
<dbReference type="Pfam" id="PF07669">
    <property type="entry name" value="Eco57I"/>
    <property type="match status" value="1"/>
</dbReference>
<keyword evidence="2" id="KW-0489">Methyltransferase</keyword>
<gene>
    <name evidence="8" type="ORF">M622_17460</name>
</gene>
<reference evidence="8 9" key="1">
    <citation type="submission" date="2013-06" db="EMBL/GenBank/DDBJ databases">
        <title>Draft genome sequence of Thauera terpenica.</title>
        <authorList>
            <person name="Liu B."/>
            <person name="Frostegard A.H."/>
            <person name="Shapleigh J.P."/>
        </authorList>
    </citation>
    <scope>NUCLEOTIDE SEQUENCE [LARGE SCALE GENOMIC DNA]</scope>
    <source>
        <strain evidence="8 9">58Eu</strain>
    </source>
</reference>
<dbReference type="Proteomes" id="UP000015455">
    <property type="component" value="Unassembled WGS sequence"/>
</dbReference>
<dbReference type="PANTHER" id="PTHR33841">
    <property type="entry name" value="DNA METHYLTRANSFERASE YEEA-RELATED"/>
    <property type="match status" value="1"/>
</dbReference>
<dbReference type="PROSITE" id="PS00092">
    <property type="entry name" value="N6_MTASE"/>
    <property type="match status" value="1"/>
</dbReference>
<dbReference type="eggNOG" id="COG1002">
    <property type="taxonomic scope" value="Bacteria"/>
</dbReference>
<dbReference type="InterPro" id="IPR054277">
    <property type="entry name" value="DUF7008"/>
</dbReference>
<dbReference type="STRING" id="1348657.M622_17460"/>
<dbReference type="SUPFAM" id="SSF53335">
    <property type="entry name" value="S-adenosyl-L-methionine-dependent methyltransferases"/>
    <property type="match status" value="1"/>
</dbReference>
<dbReference type="RefSeq" id="WP_021249974.1">
    <property type="nucleotide sequence ID" value="NZ_ATJV01000066.1"/>
</dbReference>
<keyword evidence="4" id="KW-0949">S-adenosyl-L-methionine</keyword>
<dbReference type="GO" id="GO:0003676">
    <property type="term" value="F:nucleic acid binding"/>
    <property type="evidence" value="ECO:0007669"/>
    <property type="project" value="InterPro"/>
</dbReference>
<dbReference type="Pfam" id="PF22654">
    <property type="entry name" value="DUF7008"/>
    <property type="match status" value="1"/>
</dbReference>
<keyword evidence="3" id="KW-0808">Transferase</keyword>
<dbReference type="EC" id="2.1.1.72" evidence="1"/>
<evidence type="ECO:0000313" key="9">
    <source>
        <dbReference type="Proteomes" id="UP000015455"/>
    </source>
</evidence>
<accession>T0AQ56</accession>
<keyword evidence="9" id="KW-1185">Reference proteome</keyword>
<comment type="catalytic activity">
    <reaction evidence="5">
        <text>a 2'-deoxyadenosine in DNA + S-adenosyl-L-methionine = an N(6)-methyl-2'-deoxyadenosine in DNA + S-adenosyl-L-homocysteine + H(+)</text>
        <dbReference type="Rhea" id="RHEA:15197"/>
        <dbReference type="Rhea" id="RHEA-COMP:12418"/>
        <dbReference type="Rhea" id="RHEA-COMP:12419"/>
        <dbReference type="ChEBI" id="CHEBI:15378"/>
        <dbReference type="ChEBI" id="CHEBI:57856"/>
        <dbReference type="ChEBI" id="CHEBI:59789"/>
        <dbReference type="ChEBI" id="CHEBI:90615"/>
        <dbReference type="ChEBI" id="CHEBI:90616"/>
        <dbReference type="EC" id="2.1.1.72"/>
    </reaction>
</comment>
<organism evidence="8 9">
    <name type="scientific">Thauera terpenica 58Eu</name>
    <dbReference type="NCBI Taxonomy" id="1348657"/>
    <lineage>
        <taxon>Bacteria</taxon>
        <taxon>Pseudomonadati</taxon>
        <taxon>Pseudomonadota</taxon>
        <taxon>Betaproteobacteria</taxon>
        <taxon>Rhodocyclales</taxon>
        <taxon>Zoogloeaceae</taxon>
        <taxon>Thauera</taxon>
    </lineage>
</organism>
<evidence type="ECO:0000259" key="7">
    <source>
        <dbReference type="Pfam" id="PF22654"/>
    </source>
</evidence>
<dbReference type="InterPro" id="IPR050953">
    <property type="entry name" value="N4_N6_ade-DNA_methylase"/>
</dbReference>
<evidence type="ECO:0000259" key="6">
    <source>
        <dbReference type="Pfam" id="PF07669"/>
    </source>
</evidence>
<evidence type="ECO:0000256" key="2">
    <source>
        <dbReference type="ARBA" id="ARBA00022603"/>
    </source>
</evidence>
<dbReference type="InterPro" id="IPR029063">
    <property type="entry name" value="SAM-dependent_MTases_sf"/>
</dbReference>